<dbReference type="InterPro" id="IPR024607">
    <property type="entry name" value="Sulfatase_CS"/>
</dbReference>
<dbReference type="VEuPathDB" id="VectorBase:LOC119160159"/>
<evidence type="ECO:0000256" key="3">
    <source>
        <dbReference type="ARBA" id="ARBA00022723"/>
    </source>
</evidence>
<dbReference type="PANTHER" id="PTHR10342">
    <property type="entry name" value="ARYLSULFATASE"/>
    <property type="match status" value="1"/>
</dbReference>
<comment type="cofactor">
    <cofactor evidence="1">
        <name>Ca(2+)</name>
        <dbReference type="ChEBI" id="CHEBI:29108"/>
    </cofactor>
</comment>
<dbReference type="Proteomes" id="UP000821866">
    <property type="component" value="Chromosome 1"/>
</dbReference>
<gene>
    <name evidence="8" type="ORF">HPB51_013710</name>
</gene>
<dbReference type="InterPro" id="IPR047115">
    <property type="entry name" value="ARSB"/>
</dbReference>
<evidence type="ECO:0000259" key="7">
    <source>
        <dbReference type="Pfam" id="PF00884"/>
    </source>
</evidence>
<evidence type="ECO:0000256" key="6">
    <source>
        <dbReference type="ARBA" id="ARBA00023180"/>
    </source>
</evidence>
<dbReference type="InterPro" id="IPR017850">
    <property type="entry name" value="Alkaline_phosphatase_core_sf"/>
</dbReference>
<protein>
    <recommendedName>
        <fullName evidence="7">Sulfatase N-terminal domain-containing protein</fullName>
    </recommendedName>
</protein>
<dbReference type="CDD" id="cd16029">
    <property type="entry name" value="4-S"/>
    <property type="match status" value="1"/>
</dbReference>
<evidence type="ECO:0000256" key="5">
    <source>
        <dbReference type="ARBA" id="ARBA00022837"/>
    </source>
</evidence>
<keyword evidence="9" id="KW-1185">Reference proteome</keyword>
<organism evidence="8 9">
    <name type="scientific">Rhipicephalus microplus</name>
    <name type="common">Cattle tick</name>
    <name type="synonym">Boophilus microplus</name>
    <dbReference type="NCBI Taxonomy" id="6941"/>
    <lineage>
        <taxon>Eukaryota</taxon>
        <taxon>Metazoa</taxon>
        <taxon>Ecdysozoa</taxon>
        <taxon>Arthropoda</taxon>
        <taxon>Chelicerata</taxon>
        <taxon>Arachnida</taxon>
        <taxon>Acari</taxon>
        <taxon>Parasitiformes</taxon>
        <taxon>Ixodida</taxon>
        <taxon>Ixodoidea</taxon>
        <taxon>Ixodidae</taxon>
        <taxon>Rhipicephalinae</taxon>
        <taxon>Rhipicephalus</taxon>
        <taxon>Boophilus</taxon>
    </lineage>
</organism>
<evidence type="ECO:0000256" key="1">
    <source>
        <dbReference type="ARBA" id="ARBA00001913"/>
    </source>
</evidence>
<comment type="similarity">
    <text evidence="2">Belongs to the sulfatase family.</text>
</comment>
<keyword evidence="3" id="KW-0479">Metal-binding</keyword>
<proteinExistence type="inferred from homology"/>
<feature type="domain" description="Sulfatase N-terminal" evidence="7">
    <location>
        <begin position="62"/>
        <end position="383"/>
    </location>
</feature>
<keyword evidence="5" id="KW-0106">Calcium</keyword>
<dbReference type="AlphaFoldDB" id="A0A9J6F2M8"/>
<name>A0A9J6F2M8_RHIMP</name>
<keyword evidence="4" id="KW-0378">Hydrolase</keyword>
<dbReference type="SUPFAM" id="SSF53649">
    <property type="entry name" value="Alkaline phosphatase-like"/>
    <property type="match status" value="1"/>
</dbReference>
<evidence type="ECO:0000256" key="2">
    <source>
        <dbReference type="ARBA" id="ARBA00008779"/>
    </source>
</evidence>
<dbReference type="Pfam" id="PF00884">
    <property type="entry name" value="Sulfatase"/>
    <property type="match status" value="1"/>
</dbReference>
<dbReference type="GO" id="GO:0008484">
    <property type="term" value="F:sulfuric ester hydrolase activity"/>
    <property type="evidence" value="ECO:0007669"/>
    <property type="project" value="InterPro"/>
</dbReference>
<comment type="caution">
    <text evidence="8">The sequence shown here is derived from an EMBL/GenBank/DDBJ whole genome shotgun (WGS) entry which is preliminary data.</text>
</comment>
<dbReference type="InterPro" id="IPR000917">
    <property type="entry name" value="Sulfatase_N"/>
</dbReference>
<evidence type="ECO:0000313" key="8">
    <source>
        <dbReference type="EMBL" id="KAH8041050.1"/>
    </source>
</evidence>
<dbReference type="EMBL" id="JABSTU010000001">
    <property type="protein sequence ID" value="KAH8041050.1"/>
    <property type="molecule type" value="Genomic_DNA"/>
</dbReference>
<evidence type="ECO:0000256" key="4">
    <source>
        <dbReference type="ARBA" id="ARBA00022801"/>
    </source>
</evidence>
<reference evidence="8" key="1">
    <citation type="journal article" date="2020" name="Cell">
        <title>Large-Scale Comparative Analyses of Tick Genomes Elucidate Their Genetic Diversity and Vector Capacities.</title>
        <authorList>
            <consortium name="Tick Genome and Microbiome Consortium (TIGMIC)"/>
            <person name="Jia N."/>
            <person name="Wang J."/>
            <person name="Shi W."/>
            <person name="Du L."/>
            <person name="Sun Y."/>
            <person name="Zhan W."/>
            <person name="Jiang J.F."/>
            <person name="Wang Q."/>
            <person name="Zhang B."/>
            <person name="Ji P."/>
            <person name="Bell-Sakyi L."/>
            <person name="Cui X.M."/>
            <person name="Yuan T.T."/>
            <person name="Jiang B.G."/>
            <person name="Yang W.F."/>
            <person name="Lam T.T."/>
            <person name="Chang Q.C."/>
            <person name="Ding S.J."/>
            <person name="Wang X.J."/>
            <person name="Zhu J.G."/>
            <person name="Ruan X.D."/>
            <person name="Zhao L."/>
            <person name="Wei J.T."/>
            <person name="Ye R.Z."/>
            <person name="Que T.C."/>
            <person name="Du C.H."/>
            <person name="Zhou Y.H."/>
            <person name="Cheng J.X."/>
            <person name="Dai P.F."/>
            <person name="Guo W.B."/>
            <person name="Han X.H."/>
            <person name="Huang E.J."/>
            <person name="Li L.F."/>
            <person name="Wei W."/>
            <person name="Gao Y.C."/>
            <person name="Liu J.Z."/>
            <person name="Shao H.Z."/>
            <person name="Wang X."/>
            <person name="Wang C.C."/>
            <person name="Yang T.C."/>
            <person name="Huo Q.B."/>
            <person name="Li W."/>
            <person name="Chen H.Y."/>
            <person name="Chen S.E."/>
            <person name="Zhou L.G."/>
            <person name="Ni X.B."/>
            <person name="Tian J.H."/>
            <person name="Sheng Y."/>
            <person name="Liu T."/>
            <person name="Pan Y.S."/>
            <person name="Xia L.Y."/>
            <person name="Li J."/>
            <person name="Zhao F."/>
            <person name="Cao W.C."/>
        </authorList>
    </citation>
    <scope>NUCLEOTIDE SEQUENCE</scope>
    <source>
        <strain evidence="8">Rmic-2018</strain>
    </source>
</reference>
<dbReference type="Gene3D" id="3.40.720.10">
    <property type="entry name" value="Alkaline Phosphatase, subunit A"/>
    <property type="match status" value="1"/>
</dbReference>
<sequence length="539" mass="59895">MLEKPIEAATQALFGVCGLGVNSASHHRRPVMQADGAAVASVAYLALLFCATPMARCEKLRPHIVFFLADDVGWDDVSFHGSSQIPTPNLDTLAADGVILNNYYVTPYCTPSRAALMTGLYPIRTGMQGMPIDVAEPWGLPTDVRILPQYLKEFGYETHLVGKWHLGCYKESLTPTCRGFDSFYGFYYGEGDYYSHTINDENHVGLDFWLNKEPVWSANGTYSTSLYTKRAQYIIENRKKSKPLLLVVSHQAAHAALEMQLLQAPQENIAKFPYIGEKNRTIYAGMVDALDQSVGQVVKALSDAGMLENTVIAFSSDNGGAPWGKHNSRGFNWPLRGAKGTVWEGGTRAAAFVWSPLLGRRRRVSNELMHITDWLPTFYSLAGGNAAKMVGLDGHNMWRHLSHGLPSPRVELLYNYDYKYTKSAALRHSRYKLLLDGTGTFSDRYSVPGGSRPRNDLDSLVAQSTVAGVLKEFYKTHDLNFPKSWRRKATLTCGKQGTINFSSSTSIYLFDLVADPCEMNNLASKLPSVSGSYYYTFIC</sequence>
<reference evidence="8" key="2">
    <citation type="submission" date="2021-09" db="EMBL/GenBank/DDBJ databases">
        <authorList>
            <person name="Jia N."/>
            <person name="Wang J."/>
            <person name="Shi W."/>
            <person name="Du L."/>
            <person name="Sun Y."/>
            <person name="Zhan W."/>
            <person name="Jiang J."/>
            <person name="Wang Q."/>
            <person name="Zhang B."/>
            <person name="Ji P."/>
            <person name="Sakyi L.B."/>
            <person name="Cui X."/>
            <person name="Yuan T."/>
            <person name="Jiang B."/>
            <person name="Yang W."/>
            <person name="Lam T.T.-Y."/>
            <person name="Chang Q."/>
            <person name="Ding S."/>
            <person name="Wang X."/>
            <person name="Zhu J."/>
            <person name="Ruan X."/>
            <person name="Zhao L."/>
            <person name="Wei J."/>
            <person name="Que T."/>
            <person name="Du C."/>
            <person name="Cheng J."/>
            <person name="Dai P."/>
            <person name="Han X."/>
            <person name="Huang E."/>
            <person name="Gao Y."/>
            <person name="Liu J."/>
            <person name="Shao H."/>
            <person name="Ye R."/>
            <person name="Li L."/>
            <person name="Wei W."/>
            <person name="Wang X."/>
            <person name="Wang C."/>
            <person name="Huo Q."/>
            <person name="Li W."/>
            <person name="Guo W."/>
            <person name="Chen H."/>
            <person name="Chen S."/>
            <person name="Zhou L."/>
            <person name="Zhou L."/>
            <person name="Ni X."/>
            <person name="Tian J."/>
            <person name="Zhou Y."/>
            <person name="Sheng Y."/>
            <person name="Liu T."/>
            <person name="Pan Y."/>
            <person name="Xia L."/>
            <person name="Li J."/>
            <person name="Zhao F."/>
            <person name="Cao W."/>
        </authorList>
    </citation>
    <scope>NUCLEOTIDE SEQUENCE</scope>
    <source>
        <strain evidence="8">Rmic-2018</strain>
        <tissue evidence="8">Larvae</tissue>
    </source>
</reference>
<keyword evidence="6" id="KW-0325">Glycoprotein</keyword>
<accession>A0A9J6F2M8</accession>
<dbReference type="PROSITE" id="PS00149">
    <property type="entry name" value="SULFATASE_2"/>
    <property type="match status" value="1"/>
</dbReference>
<dbReference type="PANTHER" id="PTHR10342:SF273">
    <property type="entry name" value="RE14504P"/>
    <property type="match status" value="1"/>
</dbReference>
<evidence type="ECO:0000313" key="9">
    <source>
        <dbReference type="Proteomes" id="UP000821866"/>
    </source>
</evidence>
<dbReference type="GO" id="GO:0046872">
    <property type="term" value="F:metal ion binding"/>
    <property type="evidence" value="ECO:0007669"/>
    <property type="project" value="UniProtKB-KW"/>
</dbReference>
<dbReference type="Gene3D" id="3.30.1120.10">
    <property type="match status" value="1"/>
</dbReference>